<name>A0A936ZW96_9FLAO</name>
<reference evidence="1" key="1">
    <citation type="submission" date="2021-01" db="EMBL/GenBank/DDBJ databases">
        <authorList>
            <person name="Zhong Y.L."/>
        </authorList>
    </citation>
    <scope>NUCLEOTIDE SEQUENCE</scope>
    <source>
        <strain evidence="1">KCTC 23302</strain>
    </source>
</reference>
<comment type="caution">
    <text evidence="1">The sequence shown here is derived from an EMBL/GenBank/DDBJ whole genome shotgun (WGS) entry which is preliminary data.</text>
</comment>
<dbReference type="Proteomes" id="UP000651057">
    <property type="component" value="Unassembled WGS sequence"/>
</dbReference>
<protein>
    <submittedName>
        <fullName evidence="1">TetR/AcrR family transcriptional regulator</fullName>
    </submittedName>
</protein>
<dbReference type="Gene3D" id="1.10.357.10">
    <property type="entry name" value="Tetracycline Repressor, domain 2"/>
    <property type="match status" value="1"/>
</dbReference>
<dbReference type="SUPFAM" id="SSF46689">
    <property type="entry name" value="Homeodomain-like"/>
    <property type="match status" value="1"/>
</dbReference>
<proteinExistence type="predicted"/>
<keyword evidence="2" id="KW-1185">Reference proteome</keyword>
<evidence type="ECO:0000313" key="1">
    <source>
        <dbReference type="EMBL" id="MBL0682186.1"/>
    </source>
</evidence>
<gene>
    <name evidence="1" type="ORF">JJQ60_01530</name>
</gene>
<dbReference type="EMBL" id="JAERQJ010000001">
    <property type="protein sequence ID" value="MBL0682186.1"/>
    <property type="molecule type" value="Genomic_DNA"/>
</dbReference>
<dbReference type="AlphaFoldDB" id="A0A936ZW96"/>
<dbReference type="InterPro" id="IPR009057">
    <property type="entry name" value="Homeodomain-like_sf"/>
</dbReference>
<organism evidence="1 2">
    <name type="scientific">Aquimarina mytili</name>
    <dbReference type="NCBI Taxonomy" id="874423"/>
    <lineage>
        <taxon>Bacteria</taxon>
        <taxon>Pseudomonadati</taxon>
        <taxon>Bacteroidota</taxon>
        <taxon>Flavobacteriia</taxon>
        <taxon>Flavobacteriales</taxon>
        <taxon>Flavobacteriaceae</taxon>
        <taxon>Aquimarina</taxon>
    </lineage>
</organism>
<sequence length="183" mass="21588">MREIEKIWLETGYKCFAHEGPKGLKIERLSKKVGKNKSSFYHLFADLEVFTESLLEFHLKRAKNISAKESNTKTEEELISIIIEHKIDLLFNRQLRIHRDNTAFKKCLAQINQFSIQGLLPVWKNIISLSGNSPLAKMVLHLSLENFYLQITYETLNRDWLKEYFANIREMVLLFQKSKKELN</sequence>
<evidence type="ECO:0000313" key="2">
    <source>
        <dbReference type="Proteomes" id="UP000651057"/>
    </source>
</evidence>
<dbReference type="RefSeq" id="WP_201916187.1">
    <property type="nucleotide sequence ID" value="NZ_BAABAX010000001.1"/>
</dbReference>
<accession>A0A936ZW96</accession>